<reference evidence="2 3" key="1">
    <citation type="submission" date="2019-04" db="EMBL/GenBank/DDBJ databases">
        <title>Streptomyces piniterrae sp. nov., a heliquinomycin-producing actinomycete isolated from rhizosphere soil of Pinus yunnanensis.</title>
        <authorList>
            <person name="Zhuang X."/>
            <person name="Zhao J."/>
        </authorList>
    </citation>
    <scope>NUCLEOTIDE SEQUENCE [LARGE SCALE GENOMIC DNA]</scope>
    <source>
        <strain evidence="3">jys28</strain>
    </source>
</reference>
<accession>A0A4U0NIM7</accession>
<name>A0A4U0NIM7_9ACTN</name>
<keyword evidence="3" id="KW-1185">Reference proteome</keyword>
<dbReference type="EMBL" id="SUMB01000004">
    <property type="protein sequence ID" value="TJZ54117.1"/>
    <property type="molecule type" value="Genomic_DNA"/>
</dbReference>
<dbReference type="RefSeq" id="WP_136740044.1">
    <property type="nucleotide sequence ID" value="NZ_SUMB01000004.1"/>
</dbReference>
<proteinExistence type="predicted"/>
<dbReference type="Pfam" id="PF09836">
    <property type="entry name" value="DUF2063"/>
    <property type="match status" value="1"/>
</dbReference>
<gene>
    <name evidence="2" type="ORF">FCH28_13030</name>
</gene>
<dbReference type="InterPro" id="IPR018640">
    <property type="entry name" value="DUF2063"/>
</dbReference>
<dbReference type="InterPro" id="IPR044922">
    <property type="entry name" value="DUF2063_N_sf"/>
</dbReference>
<evidence type="ECO:0000313" key="2">
    <source>
        <dbReference type="EMBL" id="TJZ54117.1"/>
    </source>
</evidence>
<sequence length="219" mass="24768">MASPPVTLVDTQRWFQRAVLDPGGPSDSIDEVLTRSEELSARQRLDVYRRGYRLRLLETMRGLHPALRVLLGPDLFDDFALDYLDAYPSRSYTLFQLDARFTDHLATRRPDRDLPGGRREGWVDVIVDLARYERAFAEVYDDPGPATAPFLRVLRVCAPVHTYHATVRHGLPAEPPALGPDPVHLALSRRDYAVVTNELEPDAYRLLSSPLAEGRPPRS</sequence>
<evidence type="ECO:0000259" key="1">
    <source>
        <dbReference type="Pfam" id="PF09836"/>
    </source>
</evidence>
<dbReference type="OrthoDB" id="4146344at2"/>
<dbReference type="Proteomes" id="UP000308697">
    <property type="component" value="Unassembled WGS sequence"/>
</dbReference>
<organism evidence="2 3">
    <name type="scientific">Streptomyces piniterrae</name>
    <dbReference type="NCBI Taxonomy" id="2571125"/>
    <lineage>
        <taxon>Bacteria</taxon>
        <taxon>Bacillati</taxon>
        <taxon>Actinomycetota</taxon>
        <taxon>Actinomycetes</taxon>
        <taxon>Kitasatosporales</taxon>
        <taxon>Streptomycetaceae</taxon>
        <taxon>Streptomyces</taxon>
    </lineage>
</organism>
<comment type="caution">
    <text evidence="2">The sequence shown here is derived from an EMBL/GenBank/DDBJ whole genome shotgun (WGS) entry which is preliminary data.</text>
</comment>
<protein>
    <submittedName>
        <fullName evidence="2">DUF2063 domain-containing protein</fullName>
    </submittedName>
</protein>
<dbReference type="AlphaFoldDB" id="A0A4U0NIM7"/>
<evidence type="ECO:0000313" key="3">
    <source>
        <dbReference type="Proteomes" id="UP000308697"/>
    </source>
</evidence>
<feature type="domain" description="Putative DNA-binding" evidence="1">
    <location>
        <begin position="11"/>
        <end position="105"/>
    </location>
</feature>
<dbReference type="Gene3D" id="1.10.150.690">
    <property type="entry name" value="DUF2063"/>
    <property type="match status" value="1"/>
</dbReference>